<evidence type="ECO:0000313" key="1">
    <source>
        <dbReference type="EMBL" id="ALI34474.1"/>
    </source>
</evidence>
<dbReference type="KEGG" id="taa:NMY3_00260"/>
<sequence length="109" mass="12856">MLETLVEFTDSNKPYNYFSFSNTTHELVIDMVGMNLSLHPHVDKFDERAETNLIFIRKGIKFPQYRIIQLSDEKIVYIYHEDSEIIKFNYANYFQIKRAALGDVDINLG</sequence>
<dbReference type="RefSeq" id="WP_196817124.1">
    <property type="nucleotide sequence ID" value="NZ_CP012850.1"/>
</dbReference>
<gene>
    <name evidence="1" type="ORF">NMY3_00260</name>
</gene>
<accession>A0A654LSW9</accession>
<name>A0A654LSW9_9ARCH</name>
<organism evidence="1 2">
    <name type="scientific">Candidatus Nitrosocosmicus oleophilus</name>
    <dbReference type="NCBI Taxonomy" id="1353260"/>
    <lineage>
        <taxon>Archaea</taxon>
        <taxon>Nitrososphaerota</taxon>
        <taxon>Nitrososphaeria</taxon>
        <taxon>Nitrososphaerales</taxon>
        <taxon>Nitrososphaeraceae</taxon>
        <taxon>Candidatus Nitrosocosmicus</taxon>
    </lineage>
</organism>
<reference evidence="2" key="1">
    <citation type="submission" date="2015-10" db="EMBL/GenBank/DDBJ databases">
        <title>Niche specialization of a soil ammonia-oxidizing archaeon, Candidatus Nitrosocosmicus oleophilus.</title>
        <authorList>
            <person name="Jung M.-Y."/>
            <person name="Rhee S.-K."/>
        </authorList>
    </citation>
    <scope>NUCLEOTIDE SEQUENCE [LARGE SCALE GENOMIC DNA]</scope>
    <source>
        <strain evidence="2">MY3</strain>
    </source>
</reference>
<keyword evidence="2" id="KW-1185">Reference proteome</keyword>
<dbReference type="Proteomes" id="UP000058925">
    <property type="component" value="Chromosome"/>
</dbReference>
<protein>
    <submittedName>
        <fullName evidence="1">Uncharacterized protein</fullName>
    </submittedName>
</protein>
<proteinExistence type="predicted"/>
<dbReference type="EMBL" id="CP012850">
    <property type="protein sequence ID" value="ALI34474.1"/>
    <property type="molecule type" value="Genomic_DNA"/>
</dbReference>
<dbReference type="OrthoDB" id="382376at2157"/>
<dbReference type="AlphaFoldDB" id="A0A654LSW9"/>
<dbReference type="GeneID" id="60420451"/>
<evidence type="ECO:0000313" key="2">
    <source>
        <dbReference type="Proteomes" id="UP000058925"/>
    </source>
</evidence>